<reference evidence="3 4" key="1">
    <citation type="journal article" date="2014" name="Agronomy (Basel)">
        <title>A Draft Genome Sequence for Ensete ventricosum, the Drought-Tolerant Tree Against Hunger.</title>
        <authorList>
            <person name="Harrison J."/>
            <person name="Moore K.A."/>
            <person name="Paszkiewicz K."/>
            <person name="Jones T."/>
            <person name="Grant M."/>
            <person name="Ambacheew D."/>
            <person name="Muzemil S."/>
            <person name="Studholme D.J."/>
        </authorList>
    </citation>
    <scope>NUCLEOTIDE SEQUENCE [LARGE SCALE GENOMIC DNA]</scope>
</reference>
<dbReference type="InterPro" id="IPR015943">
    <property type="entry name" value="WD40/YVTN_repeat-like_dom_sf"/>
</dbReference>
<evidence type="ECO:0000256" key="1">
    <source>
        <dbReference type="PROSITE-ProRule" id="PRU00221"/>
    </source>
</evidence>
<feature type="compositionally biased region" description="Low complexity" evidence="2">
    <location>
        <begin position="67"/>
        <end position="78"/>
    </location>
</feature>
<dbReference type="Pfam" id="PF00400">
    <property type="entry name" value="WD40"/>
    <property type="match status" value="7"/>
</dbReference>
<protein>
    <submittedName>
        <fullName evidence="3">Uncharacterized protein</fullName>
    </submittedName>
</protein>
<evidence type="ECO:0000313" key="3">
    <source>
        <dbReference type="EMBL" id="RRT51454.1"/>
    </source>
</evidence>
<dbReference type="InterPro" id="IPR045182">
    <property type="entry name" value="JINGUBANG-like"/>
</dbReference>
<feature type="compositionally biased region" description="Polar residues" evidence="2">
    <location>
        <begin position="1"/>
        <end position="11"/>
    </location>
</feature>
<dbReference type="SUPFAM" id="SSF50978">
    <property type="entry name" value="WD40 repeat-like"/>
    <property type="match status" value="1"/>
</dbReference>
<organism evidence="3 4">
    <name type="scientific">Ensete ventricosum</name>
    <name type="common">Abyssinian banana</name>
    <name type="synonym">Musa ensete</name>
    <dbReference type="NCBI Taxonomy" id="4639"/>
    <lineage>
        <taxon>Eukaryota</taxon>
        <taxon>Viridiplantae</taxon>
        <taxon>Streptophyta</taxon>
        <taxon>Embryophyta</taxon>
        <taxon>Tracheophyta</taxon>
        <taxon>Spermatophyta</taxon>
        <taxon>Magnoliopsida</taxon>
        <taxon>Liliopsida</taxon>
        <taxon>Zingiberales</taxon>
        <taxon>Musaceae</taxon>
        <taxon>Ensete</taxon>
    </lineage>
</organism>
<dbReference type="PROSITE" id="PS50082">
    <property type="entry name" value="WD_REPEATS_2"/>
    <property type="match status" value="3"/>
</dbReference>
<feature type="repeat" description="WD" evidence="1">
    <location>
        <begin position="237"/>
        <end position="268"/>
    </location>
</feature>
<dbReference type="PROSITE" id="PS50294">
    <property type="entry name" value="WD_REPEATS_REGION"/>
    <property type="match status" value="2"/>
</dbReference>
<feature type="repeat" description="WD" evidence="1">
    <location>
        <begin position="331"/>
        <end position="360"/>
    </location>
</feature>
<dbReference type="InterPro" id="IPR001680">
    <property type="entry name" value="WD40_rpt"/>
</dbReference>
<evidence type="ECO:0000313" key="4">
    <source>
        <dbReference type="Proteomes" id="UP000287651"/>
    </source>
</evidence>
<dbReference type="CDD" id="cd00200">
    <property type="entry name" value="WD40"/>
    <property type="match status" value="1"/>
</dbReference>
<dbReference type="InterPro" id="IPR036322">
    <property type="entry name" value="WD40_repeat_dom_sf"/>
</dbReference>
<name>A0A426YI89_ENSVE</name>
<keyword evidence="1" id="KW-0853">WD repeat</keyword>
<accession>A0A426YI89</accession>
<feature type="region of interest" description="Disordered" evidence="2">
    <location>
        <begin position="1"/>
        <end position="78"/>
    </location>
</feature>
<evidence type="ECO:0000256" key="2">
    <source>
        <dbReference type="SAM" id="MobiDB-lite"/>
    </source>
</evidence>
<dbReference type="Gene3D" id="2.130.10.10">
    <property type="entry name" value="YVTN repeat-like/Quinoprotein amine dehydrogenase"/>
    <property type="match status" value="2"/>
</dbReference>
<sequence>MDMYGKTSSRSYWEEDERGSQSPIQHHHHQQSVKGQPPEAELPRVSLSRLSSATVSSLSPLSPGPGSPWASSPMRRFSSPSPTPSLMYHCLVSLQRHDGNVYCVAASGGAIYTGSDSDRVRVWKQPDCVDRGSIQTGHGRIRCILAHGSTLATTHKDHRVRIWAVPPVPDRLRCKKVATLPPRISSLLPFSKRRYQRHVDTISCLALHHAEGLLYTGSLDRTVKAWRLTERTCVDSFVAHDDQVSDIVVNELDGYLFTSSTDGSVKLWRRVFGDSSHALMMVLRFQPSPVNALALSHSRDTCFLYSGSSDGYVNIWEKEAASGRYNHGGFLQGHRYAVLSLVAINRVLLSGSEDTTIRVWRREKGIGFHTCLAVMEGHRGPVRCLAASVEVEGKGIGMGLLVYSTSLDRVVKAWRIKVLAEDDDDEAVAAVASDECGGSGVGKEAAAAAAAEYEMNPVLSPTWVELKQQKSYPF</sequence>
<dbReference type="Proteomes" id="UP000287651">
    <property type="component" value="Unassembled WGS sequence"/>
</dbReference>
<gene>
    <name evidence="3" type="ORF">B296_00051106</name>
</gene>
<feature type="compositionally biased region" description="Low complexity" evidence="2">
    <location>
        <begin position="46"/>
        <end position="61"/>
    </location>
</feature>
<dbReference type="PANTHER" id="PTHR22844">
    <property type="entry name" value="F-BOX AND WD40 DOMAIN PROTEIN"/>
    <property type="match status" value="1"/>
</dbReference>
<feature type="repeat" description="WD" evidence="1">
    <location>
        <begin position="195"/>
        <end position="236"/>
    </location>
</feature>
<dbReference type="SMART" id="SM00320">
    <property type="entry name" value="WD40"/>
    <property type="match status" value="7"/>
</dbReference>
<comment type="caution">
    <text evidence="3">The sequence shown here is derived from an EMBL/GenBank/DDBJ whole genome shotgun (WGS) entry which is preliminary data.</text>
</comment>
<proteinExistence type="predicted"/>
<dbReference type="EMBL" id="AMZH03012214">
    <property type="protein sequence ID" value="RRT51454.1"/>
    <property type="molecule type" value="Genomic_DNA"/>
</dbReference>
<dbReference type="AlphaFoldDB" id="A0A426YI89"/>
<dbReference type="PANTHER" id="PTHR22844:SF213">
    <property type="entry name" value="OS01G0232200 PROTEIN"/>
    <property type="match status" value="1"/>
</dbReference>